<dbReference type="EMBL" id="UINC01173360">
    <property type="protein sequence ID" value="SVD78912.1"/>
    <property type="molecule type" value="Genomic_DNA"/>
</dbReference>
<dbReference type="Pfam" id="PF00884">
    <property type="entry name" value="Sulfatase"/>
    <property type="match status" value="1"/>
</dbReference>
<organism evidence="4">
    <name type="scientific">marine metagenome</name>
    <dbReference type="NCBI Taxonomy" id="408172"/>
    <lineage>
        <taxon>unclassified sequences</taxon>
        <taxon>metagenomes</taxon>
        <taxon>ecological metagenomes</taxon>
    </lineage>
</organism>
<dbReference type="InterPro" id="IPR017850">
    <property type="entry name" value="Alkaline_phosphatase_core_sf"/>
</dbReference>
<dbReference type="Gene3D" id="3.40.720.10">
    <property type="entry name" value="Alkaline Phosphatase, subunit A"/>
    <property type="match status" value="1"/>
</dbReference>
<dbReference type="GO" id="GO:0046872">
    <property type="term" value="F:metal ion binding"/>
    <property type="evidence" value="ECO:0007669"/>
    <property type="project" value="UniProtKB-KW"/>
</dbReference>
<dbReference type="PANTHER" id="PTHR45953">
    <property type="entry name" value="IDURONATE 2-SULFATASE"/>
    <property type="match status" value="1"/>
</dbReference>
<keyword evidence="2" id="KW-0378">Hydrolase</keyword>
<reference evidence="4" key="1">
    <citation type="submission" date="2018-05" db="EMBL/GenBank/DDBJ databases">
        <authorList>
            <person name="Lanie J.A."/>
            <person name="Ng W.-L."/>
            <person name="Kazmierczak K.M."/>
            <person name="Andrzejewski T.M."/>
            <person name="Davidsen T.M."/>
            <person name="Wayne K.J."/>
            <person name="Tettelin H."/>
            <person name="Glass J.I."/>
            <person name="Rusch D."/>
            <person name="Podicherti R."/>
            <person name="Tsui H.-C.T."/>
            <person name="Winkler M.E."/>
        </authorList>
    </citation>
    <scope>NUCLEOTIDE SEQUENCE</scope>
</reference>
<evidence type="ECO:0000256" key="1">
    <source>
        <dbReference type="ARBA" id="ARBA00022723"/>
    </source>
</evidence>
<sequence>MDKPNIVFLHVDQMHHDVIAAYANPHVYTPNMDRLVREGTSFMSSYCSMPQCCPSRACWYTGRMSKEHGVMANPYPIDPNIPDLGQWLRECGYDCAYTGKWHVTGRDLTGSFDVLHRGHGMGELQDSDVARTAVAYIQNREDDRPFFLSVGFLNPHDCCFPAMPHGGPAKYGLGAKLKDKLPPLPGNFDYDYAKGGRPNVRN</sequence>
<name>A0A382Y6F6_9ZZZZ</name>
<gene>
    <name evidence="4" type="ORF">METZ01_LOCUS431766</name>
</gene>
<evidence type="ECO:0000313" key="4">
    <source>
        <dbReference type="EMBL" id="SVD78912.1"/>
    </source>
</evidence>
<protein>
    <recommendedName>
        <fullName evidence="3">Sulfatase N-terminal domain-containing protein</fullName>
    </recommendedName>
</protein>
<accession>A0A382Y6F6</accession>
<feature type="non-terminal residue" evidence="4">
    <location>
        <position position="202"/>
    </location>
</feature>
<dbReference type="PANTHER" id="PTHR45953:SF1">
    <property type="entry name" value="IDURONATE 2-SULFATASE"/>
    <property type="match status" value="1"/>
</dbReference>
<dbReference type="GO" id="GO:0008484">
    <property type="term" value="F:sulfuric ester hydrolase activity"/>
    <property type="evidence" value="ECO:0007669"/>
    <property type="project" value="TreeGrafter"/>
</dbReference>
<evidence type="ECO:0000259" key="3">
    <source>
        <dbReference type="Pfam" id="PF00884"/>
    </source>
</evidence>
<proteinExistence type="predicted"/>
<keyword evidence="1" id="KW-0479">Metal-binding</keyword>
<dbReference type="InterPro" id="IPR000917">
    <property type="entry name" value="Sulfatase_N"/>
</dbReference>
<dbReference type="GO" id="GO:0005737">
    <property type="term" value="C:cytoplasm"/>
    <property type="evidence" value="ECO:0007669"/>
    <property type="project" value="TreeGrafter"/>
</dbReference>
<dbReference type="SUPFAM" id="SSF53649">
    <property type="entry name" value="Alkaline phosphatase-like"/>
    <property type="match status" value="1"/>
</dbReference>
<evidence type="ECO:0000256" key="2">
    <source>
        <dbReference type="ARBA" id="ARBA00022801"/>
    </source>
</evidence>
<dbReference type="AlphaFoldDB" id="A0A382Y6F6"/>
<feature type="domain" description="Sulfatase N-terminal" evidence="3">
    <location>
        <begin position="4"/>
        <end position="158"/>
    </location>
</feature>